<dbReference type="InterPro" id="IPR011146">
    <property type="entry name" value="HIT-like"/>
</dbReference>
<dbReference type="GO" id="GO:0009117">
    <property type="term" value="P:nucleotide metabolic process"/>
    <property type="evidence" value="ECO:0007669"/>
    <property type="project" value="TreeGrafter"/>
</dbReference>
<gene>
    <name evidence="5" type="ORF">A3J93_04310</name>
</gene>
<dbReference type="InterPro" id="IPR039384">
    <property type="entry name" value="HINT"/>
</dbReference>
<evidence type="ECO:0000259" key="4">
    <source>
        <dbReference type="PROSITE" id="PS51084"/>
    </source>
</evidence>
<dbReference type="PANTHER" id="PTHR46648">
    <property type="entry name" value="HIT FAMILY PROTEIN 1"/>
    <property type="match status" value="1"/>
</dbReference>
<feature type="short sequence motif" description="Histidine triad motif" evidence="2 3">
    <location>
        <begin position="96"/>
        <end position="100"/>
    </location>
</feature>
<evidence type="ECO:0000256" key="2">
    <source>
        <dbReference type="PIRSR" id="PIRSR601310-3"/>
    </source>
</evidence>
<dbReference type="InterPro" id="IPR001310">
    <property type="entry name" value="Histidine_triad_HIT"/>
</dbReference>
<dbReference type="PROSITE" id="PS51084">
    <property type="entry name" value="HIT_2"/>
    <property type="match status" value="1"/>
</dbReference>
<dbReference type="STRING" id="1798704.A3J93_04310"/>
<dbReference type="EMBL" id="MFQZ01000002">
    <property type="protein sequence ID" value="OGH88458.1"/>
    <property type="molecule type" value="Genomic_DNA"/>
</dbReference>
<dbReference type="InterPro" id="IPR036265">
    <property type="entry name" value="HIT-like_sf"/>
</dbReference>
<dbReference type="PANTHER" id="PTHR46648:SF1">
    <property type="entry name" value="ADENOSINE 5'-MONOPHOSPHORAMIDASE HNT1"/>
    <property type="match status" value="1"/>
</dbReference>
<reference evidence="5 6" key="1">
    <citation type="journal article" date="2016" name="Nat. Commun.">
        <title>Thousands of microbial genomes shed light on interconnected biogeochemical processes in an aquifer system.</title>
        <authorList>
            <person name="Anantharaman K."/>
            <person name="Brown C.T."/>
            <person name="Hug L.A."/>
            <person name="Sharon I."/>
            <person name="Castelle C.J."/>
            <person name="Probst A.J."/>
            <person name="Thomas B.C."/>
            <person name="Singh A."/>
            <person name="Wilkins M.J."/>
            <person name="Karaoz U."/>
            <person name="Brodie E.L."/>
            <person name="Williams K.H."/>
            <person name="Hubbard S.S."/>
            <person name="Banfield J.F."/>
        </authorList>
    </citation>
    <scope>NUCLEOTIDE SEQUENCE [LARGE SCALE GENOMIC DNA]</scope>
</reference>
<dbReference type="CDD" id="cd01277">
    <property type="entry name" value="HINT_subgroup"/>
    <property type="match status" value="1"/>
</dbReference>
<sequence>MDCIFCKIIAGQIPNYTVYEDENCLAFLDVFPHAQGHTVVVPKKHFENIWSMSVEDFQLLSVGLRAAAGRVQARLNPDGMNIGINNAPVAGQAVPHVHWHILPRYTGDGGGSVHSIIKNPGEISVKDLASKFKS</sequence>
<evidence type="ECO:0000313" key="6">
    <source>
        <dbReference type="Proteomes" id="UP000177907"/>
    </source>
</evidence>
<comment type="caution">
    <text evidence="5">The sequence shown here is derived from an EMBL/GenBank/DDBJ whole genome shotgun (WGS) entry which is preliminary data.</text>
</comment>
<feature type="active site" description="Tele-AMP-histidine intermediate" evidence="1">
    <location>
        <position position="98"/>
    </location>
</feature>
<organism evidence="5 6">
    <name type="scientific">Candidatus Magasanikbacteria bacterium RIFOXYC2_FULL_42_28</name>
    <dbReference type="NCBI Taxonomy" id="1798704"/>
    <lineage>
        <taxon>Bacteria</taxon>
        <taxon>Candidatus Magasanikiibacteriota</taxon>
    </lineage>
</organism>
<dbReference type="AlphaFoldDB" id="A0A1F6NX58"/>
<proteinExistence type="predicted"/>
<evidence type="ECO:0000313" key="5">
    <source>
        <dbReference type="EMBL" id="OGH88458.1"/>
    </source>
</evidence>
<protein>
    <recommendedName>
        <fullName evidence="4">HIT domain-containing protein</fullName>
    </recommendedName>
</protein>
<evidence type="ECO:0000256" key="1">
    <source>
        <dbReference type="PIRSR" id="PIRSR601310-1"/>
    </source>
</evidence>
<dbReference type="PRINTS" id="PR00332">
    <property type="entry name" value="HISTRIAD"/>
</dbReference>
<feature type="domain" description="HIT" evidence="4">
    <location>
        <begin position="4"/>
        <end position="111"/>
    </location>
</feature>
<evidence type="ECO:0000256" key="3">
    <source>
        <dbReference type="PROSITE-ProRule" id="PRU00464"/>
    </source>
</evidence>
<dbReference type="Gene3D" id="3.30.428.10">
    <property type="entry name" value="HIT-like"/>
    <property type="match status" value="1"/>
</dbReference>
<name>A0A1F6NX58_9BACT</name>
<dbReference type="SUPFAM" id="SSF54197">
    <property type="entry name" value="HIT-like"/>
    <property type="match status" value="1"/>
</dbReference>
<dbReference type="Pfam" id="PF01230">
    <property type="entry name" value="HIT"/>
    <property type="match status" value="1"/>
</dbReference>
<dbReference type="GO" id="GO:0003824">
    <property type="term" value="F:catalytic activity"/>
    <property type="evidence" value="ECO:0007669"/>
    <property type="project" value="InterPro"/>
</dbReference>
<accession>A0A1F6NX58</accession>
<dbReference type="Proteomes" id="UP000177907">
    <property type="component" value="Unassembled WGS sequence"/>
</dbReference>